<evidence type="ECO:0000313" key="6">
    <source>
        <dbReference type="EMBL" id="CRK87587.1"/>
    </source>
</evidence>
<feature type="chain" id="PRO_5012565850" evidence="5">
    <location>
        <begin position="21"/>
        <end position="187"/>
    </location>
</feature>
<name>A0A1J1HI58_9DIPT</name>
<dbReference type="AlphaFoldDB" id="A0A1J1HI58"/>
<sequence>MMSAVGFIFLVLSLTGLTNCNNSLGQKCASDTTMMKECCPIATSKSFHIKECDETFKDLESASESNKLRAFHENLECIYNERNIFEIDDCYTKLDEYKSLMREFYNEPELQKILSDGADKCMELMNKGTRKHLKAGREDVCNVIPVYTYTCVAKYIASQCPPRYWTKSKKCETTRANLTPVEVCFQS</sequence>
<accession>A0A1J1HI58</accession>
<evidence type="ECO:0000256" key="1">
    <source>
        <dbReference type="ARBA" id="ARBA00004613"/>
    </source>
</evidence>
<evidence type="ECO:0000256" key="3">
    <source>
        <dbReference type="ARBA" id="ARBA00022448"/>
    </source>
</evidence>
<proteinExistence type="inferred from homology"/>
<evidence type="ECO:0000256" key="4">
    <source>
        <dbReference type="ARBA" id="ARBA00022525"/>
    </source>
</evidence>
<comment type="similarity">
    <text evidence="2">Belongs to the PBP/GOBP family.</text>
</comment>
<comment type="subcellular location">
    <subcellularLocation>
        <location evidence="1">Secreted</location>
    </subcellularLocation>
</comment>
<dbReference type="PANTHER" id="PTHR21066">
    <property type="entry name" value="ODORANT-BINDING PROTEIN 59A-RELATED"/>
    <property type="match status" value="1"/>
</dbReference>
<organism evidence="6 7">
    <name type="scientific">Clunio marinus</name>
    <dbReference type="NCBI Taxonomy" id="568069"/>
    <lineage>
        <taxon>Eukaryota</taxon>
        <taxon>Metazoa</taxon>
        <taxon>Ecdysozoa</taxon>
        <taxon>Arthropoda</taxon>
        <taxon>Hexapoda</taxon>
        <taxon>Insecta</taxon>
        <taxon>Pterygota</taxon>
        <taxon>Neoptera</taxon>
        <taxon>Endopterygota</taxon>
        <taxon>Diptera</taxon>
        <taxon>Nematocera</taxon>
        <taxon>Chironomoidea</taxon>
        <taxon>Chironomidae</taxon>
        <taxon>Clunio</taxon>
    </lineage>
</organism>
<keyword evidence="4" id="KW-0964">Secreted</keyword>
<gene>
    <name evidence="6" type="ORF">CLUMA_CG001384</name>
</gene>
<dbReference type="Gene3D" id="1.10.238.270">
    <property type="match status" value="1"/>
</dbReference>
<keyword evidence="3" id="KW-0813">Transport</keyword>
<feature type="signal peptide" evidence="5">
    <location>
        <begin position="1"/>
        <end position="20"/>
    </location>
</feature>
<keyword evidence="5" id="KW-0732">Signal</keyword>
<dbReference type="EMBL" id="CVRI01000004">
    <property type="protein sequence ID" value="CRK87587.1"/>
    <property type="molecule type" value="Genomic_DNA"/>
</dbReference>
<protein>
    <submittedName>
        <fullName evidence="6">CLUMA_CG001384, isoform A</fullName>
    </submittedName>
</protein>
<reference evidence="6 7" key="1">
    <citation type="submission" date="2015-04" db="EMBL/GenBank/DDBJ databases">
        <authorList>
            <person name="Syromyatnikov M.Y."/>
            <person name="Popov V.N."/>
        </authorList>
    </citation>
    <scope>NUCLEOTIDE SEQUENCE [LARGE SCALE GENOMIC DNA]</scope>
</reference>
<evidence type="ECO:0000256" key="5">
    <source>
        <dbReference type="SAM" id="SignalP"/>
    </source>
</evidence>
<dbReference type="Proteomes" id="UP000183832">
    <property type="component" value="Unassembled WGS sequence"/>
</dbReference>
<evidence type="ECO:0000313" key="7">
    <source>
        <dbReference type="Proteomes" id="UP000183832"/>
    </source>
</evidence>
<keyword evidence="7" id="KW-1185">Reference proteome</keyword>
<evidence type="ECO:0000256" key="2">
    <source>
        <dbReference type="ARBA" id="ARBA00008098"/>
    </source>
</evidence>
<dbReference type="GO" id="GO:0005576">
    <property type="term" value="C:extracellular region"/>
    <property type="evidence" value="ECO:0007669"/>
    <property type="project" value="UniProtKB-SubCell"/>
</dbReference>
<dbReference type="InterPro" id="IPR052295">
    <property type="entry name" value="Odorant-binding_protein"/>
</dbReference>